<dbReference type="Proteomes" id="UP000253472">
    <property type="component" value="Unassembled WGS sequence"/>
</dbReference>
<keyword evidence="2" id="KW-1185">Reference proteome</keyword>
<accession>A0A367YFT7</accession>
<proteinExistence type="predicted"/>
<sequence>MISNHRGVIIRFGDLANELGLKDRFRKVVFAWSIWSMVRCLGICKTLSDMQRVRVFPKTFGMVQGTSFDQKLGL</sequence>
<dbReference type="AlphaFoldDB" id="A0A367YFT7"/>
<dbReference type="EMBL" id="QLNQ01000022">
    <property type="protein sequence ID" value="RCK64726.1"/>
    <property type="molecule type" value="Genomic_DNA"/>
</dbReference>
<organism evidence="1 2">
    <name type="scientific">Candida viswanathii</name>
    <dbReference type="NCBI Taxonomy" id="5486"/>
    <lineage>
        <taxon>Eukaryota</taxon>
        <taxon>Fungi</taxon>
        <taxon>Dikarya</taxon>
        <taxon>Ascomycota</taxon>
        <taxon>Saccharomycotina</taxon>
        <taxon>Pichiomycetes</taxon>
        <taxon>Debaryomycetaceae</taxon>
        <taxon>Candida/Lodderomyces clade</taxon>
        <taxon>Candida</taxon>
    </lineage>
</organism>
<reference evidence="1 2" key="1">
    <citation type="submission" date="2018-06" db="EMBL/GenBank/DDBJ databases">
        <title>Whole genome sequencing of Candida tropicalis (genome annotated by CSBL at Korea University).</title>
        <authorList>
            <person name="Ahn J."/>
        </authorList>
    </citation>
    <scope>NUCLEOTIDE SEQUENCE [LARGE SCALE GENOMIC DNA]</scope>
    <source>
        <strain evidence="1 2">ATCC 20962</strain>
    </source>
</reference>
<gene>
    <name evidence="1" type="ORF">Cantr_00348</name>
</gene>
<evidence type="ECO:0000313" key="1">
    <source>
        <dbReference type="EMBL" id="RCK64726.1"/>
    </source>
</evidence>
<comment type="caution">
    <text evidence="1">The sequence shown here is derived from an EMBL/GenBank/DDBJ whole genome shotgun (WGS) entry which is preliminary data.</text>
</comment>
<protein>
    <submittedName>
        <fullName evidence="1">Uncharacterized protein</fullName>
    </submittedName>
</protein>
<name>A0A367YFT7_9ASCO</name>
<evidence type="ECO:0000313" key="2">
    <source>
        <dbReference type="Proteomes" id="UP000253472"/>
    </source>
</evidence>